<feature type="region of interest" description="Disordered" evidence="1">
    <location>
        <begin position="39"/>
        <end position="61"/>
    </location>
</feature>
<feature type="chain" id="PRO_5034393322" description="FP protein C-terminal domain-containing protein" evidence="2">
    <location>
        <begin position="20"/>
        <end position="273"/>
    </location>
</feature>
<reference evidence="4" key="1">
    <citation type="submission" date="2021-05" db="EMBL/GenBank/DDBJ databases">
        <authorList>
            <person name="Alioto T."/>
            <person name="Alioto T."/>
            <person name="Gomez Garrido J."/>
        </authorList>
    </citation>
    <scope>NUCLEOTIDE SEQUENCE</scope>
</reference>
<dbReference type="Pfam" id="PF25298">
    <property type="entry name" value="Baculo_FP_2nd"/>
    <property type="match status" value="1"/>
</dbReference>
<evidence type="ECO:0000313" key="4">
    <source>
        <dbReference type="EMBL" id="CAG6621312.1"/>
    </source>
</evidence>
<dbReference type="InterPro" id="IPR057251">
    <property type="entry name" value="FP_C"/>
</dbReference>
<keyword evidence="2" id="KW-0732">Signal</keyword>
<name>A0A8D8MBC6_9HEMI</name>
<sequence length="273" mass="31672">MSCPCVIFVTILVLFVTNANTLLKPLDSKELGPCDYNTTQANPIGPSEHDTTQANPSNWRNKKFVTKRKPAVNHDMLLERYRVSNVIVEGIARVDENENLTKIVEDIGHKLGFNSSYTAKVVADVHRAKLKYQNKPEPIIIRLINPATRVKWVNAFRGRKLWRENWTLNEHLTKSKQDLFIKTSDWGKRHGYKFAWVQECKVFLRKNETSKILIVHNLAHLKRILRKDKLIEKARKNQTILNSRTNPKLNQSSTASEKNPLRKHKLRENAHKN</sequence>
<organism evidence="4">
    <name type="scientific">Cacopsylla melanoneura</name>
    <dbReference type="NCBI Taxonomy" id="428564"/>
    <lineage>
        <taxon>Eukaryota</taxon>
        <taxon>Metazoa</taxon>
        <taxon>Ecdysozoa</taxon>
        <taxon>Arthropoda</taxon>
        <taxon>Hexapoda</taxon>
        <taxon>Insecta</taxon>
        <taxon>Pterygota</taxon>
        <taxon>Neoptera</taxon>
        <taxon>Paraneoptera</taxon>
        <taxon>Hemiptera</taxon>
        <taxon>Sternorrhyncha</taxon>
        <taxon>Psylloidea</taxon>
        <taxon>Psyllidae</taxon>
        <taxon>Psyllinae</taxon>
        <taxon>Cacopsylla</taxon>
    </lineage>
</organism>
<evidence type="ECO:0000259" key="3">
    <source>
        <dbReference type="Pfam" id="PF25298"/>
    </source>
</evidence>
<feature type="region of interest" description="Disordered" evidence="1">
    <location>
        <begin position="236"/>
        <end position="273"/>
    </location>
</feature>
<proteinExistence type="predicted"/>
<dbReference type="AlphaFoldDB" id="A0A8D8MBC6"/>
<feature type="signal peptide" evidence="2">
    <location>
        <begin position="1"/>
        <end position="19"/>
    </location>
</feature>
<feature type="compositionally biased region" description="Polar residues" evidence="1">
    <location>
        <begin position="237"/>
        <end position="257"/>
    </location>
</feature>
<accession>A0A8D8MBC6</accession>
<protein>
    <recommendedName>
        <fullName evidence="3">FP protein C-terminal domain-containing protein</fullName>
    </recommendedName>
</protein>
<feature type="domain" description="FP protein C-terminal" evidence="3">
    <location>
        <begin position="173"/>
        <end position="224"/>
    </location>
</feature>
<evidence type="ECO:0000256" key="2">
    <source>
        <dbReference type="SAM" id="SignalP"/>
    </source>
</evidence>
<dbReference type="EMBL" id="HBUF01049896">
    <property type="protein sequence ID" value="CAG6621312.1"/>
    <property type="molecule type" value="Transcribed_RNA"/>
</dbReference>
<evidence type="ECO:0000256" key="1">
    <source>
        <dbReference type="SAM" id="MobiDB-lite"/>
    </source>
</evidence>